<proteinExistence type="predicted"/>
<dbReference type="SUPFAM" id="SSF52540">
    <property type="entry name" value="P-loop containing nucleoside triphosphate hydrolases"/>
    <property type="match status" value="1"/>
</dbReference>
<sequence>MTQLPSPPDFRSKSTDDIDLAQVFAVLRRQALPLLLAPVLVGGATYALFKRQAPTYEAVTSVMAAQNDNSNSVLNSASVTAPQLPQGAVEEVVHSRQTVERMTELLKTAKIPEKVKAAISQQLNNELASDKFSRVTVKARLDTQQRGVYELRASAESPEAARVLATAATQALLDWDMSRARTGVGRARKNLQEQLKNISTRLAAVPAGSVEAQSLIAARGQLILNLSQATVFEEGAVGNLTLLAEANAPRSPVAPKPARNAVLATLLTLFAGAGLALLLDSLRRRVRSTADIIALDVPAIGELPWMSRARRAETATAATAGVLYEPTGFIRVNLSTAVPHTPALFAVSSARPGEGKSTVVAAVAESYALAGKRVLVIDLDVHRPTQQEFWNVGGRPWVPLPGAAEGHQTTVVQAIERPEQASAVDVGRGIHLLLAGEVGRRAASLLNTPGLPQLLRQWATGYDVVLIDTPPLLSVADAFVIAPHTDGLVLVVESNETSVPEVQRVLQGARTSQVKLLGIVVNKVRRSQQGYGYSYSYAQKN</sequence>
<gene>
    <name evidence="10" type="ORF">ACFFLM_24020</name>
</gene>
<evidence type="ECO:0000259" key="9">
    <source>
        <dbReference type="Pfam" id="PF13807"/>
    </source>
</evidence>
<name>A0ABV6B5P6_9DEIO</name>
<comment type="caution">
    <text evidence="10">The sequence shown here is derived from an EMBL/GenBank/DDBJ whole genome shotgun (WGS) entry which is preliminary data.</text>
</comment>
<evidence type="ECO:0000256" key="5">
    <source>
        <dbReference type="ARBA" id="ARBA00022840"/>
    </source>
</evidence>
<dbReference type="InterPro" id="IPR050445">
    <property type="entry name" value="Bact_polysacc_biosynth/exp"/>
</dbReference>
<keyword evidence="5" id="KW-0067">ATP-binding</keyword>
<dbReference type="InterPro" id="IPR003856">
    <property type="entry name" value="LPS_length_determ_N"/>
</dbReference>
<feature type="domain" description="Polysaccharide chain length determinant N-terminal" evidence="8">
    <location>
        <begin position="16"/>
        <end position="103"/>
    </location>
</feature>
<protein>
    <submittedName>
        <fullName evidence="10">P-loop NTPase</fullName>
    </submittedName>
</protein>
<dbReference type="PANTHER" id="PTHR32309:SF31">
    <property type="entry name" value="CAPSULAR EXOPOLYSACCHARIDE FAMILY"/>
    <property type="match status" value="1"/>
</dbReference>
<dbReference type="RefSeq" id="WP_380016546.1">
    <property type="nucleotide sequence ID" value="NZ_JBHLYR010000078.1"/>
</dbReference>
<dbReference type="InterPro" id="IPR033756">
    <property type="entry name" value="YlxH/NBP35"/>
</dbReference>
<accession>A0ABV6B5P6</accession>
<dbReference type="EMBL" id="JBHLYR010000078">
    <property type="protein sequence ID" value="MFB9995020.1"/>
    <property type="molecule type" value="Genomic_DNA"/>
</dbReference>
<keyword evidence="2" id="KW-1003">Cell membrane</keyword>
<dbReference type="InterPro" id="IPR032807">
    <property type="entry name" value="GNVR"/>
</dbReference>
<comment type="subcellular location">
    <subcellularLocation>
        <location evidence="1">Cell membrane</location>
        <topology evidence="1">Multi-pass membrane protein</topology>
    </subcellularLocation>
</comment>
<feature type="domain" description="Tyrosine-protein kinase G-rich" evidence="9">
    <location>
        <begin position="221"/>
        <end position="278"/>
    </location>
</feature>
<evidence type="ECO:0000256" key="7">
    <source>
        <dbReference type="ARBA" id="ARBA00023136"/>
    </source>
</evidence>
<dbReference type="Pfam" id="PF10609">
    <property type="entry name" value="ParA"/>
    <property type="match status" value="1"/>
</dbReference>
<dbReference type="PANTHER" id="PTHR32309">
    <property type="entry name" value="TYROSINE-PROTEIN KINASE"/>
    <property type="match status" value="1"/>
</dbReference>
<keyword evidence="7" id="KW-0472">Membrane</keyword>
<dbReference type="CDD" id="cd05387">
    <property type="entry name" value="BY-kinase"/>
    <property type="match status" value="1"/>
</dbReference>
<evidence type="ECO:0000259" key="8">
    <source>
        <dbReference type="Pfam" id="PF02706"/>
    </source>
</evidence>
<organism evidence="10 11">
    <name type="scientific">Deinococcus oregonensis</name>
    <dbReference type="NCBI Taxonomy" id="1805970"/>
    <lineage>
        <taxon>Bacteria</taxon>
        <taxon>Thermotogati</taxon>
        <taxon>Deinococcota</taxon>
        <taxon>Deinococci</taxon>
        <taxon>Deinococcales</taxon>
        <taxon>Deinococcaceae</taxon>
        <taxon>Deinococcus</taxon>
    </lineage>
</organism>
<dbReference type="InterPro" id="IPR005702">
    <property type="entry name" value="Wzc-like_C"/>
</dbReference>
<evidence type="ECO:0000256" key="6">
    <source>
        <dbReference type="ARBA" id="ARBA00022989"/>
    </source>
</evidence>
<dbReference type="Gene3D" id="3.40.50.300">
    <property type="entry name" value="P-loop containing nucleotide triphosphate hydrolases"/>
    <property type="match status" value="1"/>
</dbReference>
<keyword evidence="3" id="KW-0812">Transmembrane</keyword>
<evidence type="ECO:0000256" key="3">
    <source>
        <dbReference type="ARBA" id="ARBA00022692"/>
    </source>
</evidence>
<evidence type="ECO:0000313" key="10">
    <source>
        <dbReference type="EMBL" id="MFB9995020.1"/>
    </source>
</evidence>
<keyword evidence="4" id="KW-0547">Nucleotide-binding</keyword>
<evidence type="ECO:0000256" key="1">
    <source>
        <dbReference type="ARBA" id="ARBA00004651"/>
    </source>
</evidence>
<dbReference type="InterPro" id="IPR027417">
    <property type="entry name" value="P-loop_NTPase"/>
</dbReference>
<evidence type="ECO:0000313" key="11">
    <source>
        <dbReference type="Proteomes" id="UP001589733"/>
    </source>
</evidence>
<keyword evidence="11" id="KW-1185">Reference proteome</keyword>
<keyword evidence="6" id="KW-1133">Transmembrane helix</keyword>
<reference evidence="10 11" key="1">
    <citation type="submission" date="2024-09" db="EMBL/GenBank/DDBJ databases">
        <authorList>
            <person name="Sun Q."/>
            <person name="Mori K."/>
        </authorList>
    </citation>
    <scope>NUCLEOTIDE SEQUENCE [LARGE SCALE GENOMIC DNA]</scope>
    <source>
        <strain evidence="10 11">JCM 13503</strain>
    </source>
</reference>
<dbReference type="Pfam" id="PF02706">
    <property type="entry name" value="Wzz"/>
    <property type="match status" value="1"/>
</dbReference>
<evidence type="ECO:0000256" key="2">
    <source>
        <dbReference type="ARBA" id="ARBA00022475"/>
    </source>
</evidence>
<dbReference type="Pfam" id="PF13807">
    <property type="entry name" value="GNVR"/>
    <property type="match status" value="1"/>
</dbReference>
<evidence type="ECO:0000256" key="4">
    <source>
        <dbReference type="ARBA" id="ARBA00022741"/>
    </source>
</evidence>
<dbReference type="Proteomes" id="UP001589733">
    <property type="component" value="Unassembled WGS sequence"/>
</dbReference>